<comment type="caution">
    <text evidence="2">The sequence shown here is derived from an EMBL/GenBank/DDBJ whole genome shotgun (WGS) entry which is preliminary data.</text>
</comment>
<accession>A0A918HKU4</accession>
<dbReference type="Pfam" id="PF19683">
    <property type="entry name" value="DUF6185"/>
    <property type="match status" value="1"/>
</dbReference>
<name>A0A918HKU4_9ACTN</name>
<proteinExistence type="predicted"/>
<feature type="transmembrane region" description="Helical" evidence="1">
    <location>
        <begin position="364"/>
        <end position="387"/>
    </location>
</feature>
<feature type="transmembrane region" description="Helical" evidence="1">
    <location>
        <begin position="337"/>
        <end position="357"/>
    </location>
</feature>
<evidence type="ECO:0000256" key="1">
    <source>
        <dbReference type="SAM" id="Phobius"/>
    </source>
</evidence>
<feature type="transmembrane region" description="Helical" evidence="1">
    <location>
        <begin position="796"/>
        <end position="817"/>
    </location>
</feature>
<feature type="transmembrane region" description="Helical" evidence="1">
    <location>
        <begin position="399"/>
        <end position="426"/>
    </location>
</feature>
<keyword evidence="1" id="KW-0472">Membrane</keyword>
<evidence type="ECO:0000313" key="2">
    <source>
        <dbReference type="EMBL" id="GGT70141.1"/>
    </source>
</evidence>
<feature type="transmembrane region" description="Helical" evidence="1">
    <location>
        <begin position="568"/>
        <end position="587"/>
    </location>
</feature>
<feature type="transmembrane region" description="Helical" evidence="1">
    <location>
        <begin position="521"/>
        <end position="541"/>
    </location>
</feature>
<dbReference type="InterPro" id="IPR046176">
    <property type="entry name" value="DUF6185"/>
</dbReference>
<feature type="transmembrane region" description="Helical" evidence="1">
    <location>
        <begin position="762"/>
        <end position="784"/>
    </location>
</feature>
<keyword evidence="3" id="KW-1185">Reference proteome</keyword>
<reference evidence="2" key="2">
    <citation type="submission" date="2020-09" db="EMBL/GenBank/DDBJ databases">
        <authorList>
            <person name="Sun Q."/>
            <person name="Ohkuma M."/>
        </authorList>
    </citation>
    <scope>NUCLEOTIDE SEQUENCE</scope>
    <source>
        <strain evidence="2">JCM 4125</strain>
    </source>
</reference>
<feature type="transmembrane region" description="Helical" evidence="1">
    <location>
        <begin position="301"/>
        <end position="325"/>
    </location>
</feature>
<gene>
    <name evidence="2" type="ORF">GCM10010226_54940</name>
</gene>
<feature type="transmembrane region" description="Helical" evidence="1">
    <location>
        <begin position="447"/>
        <end position="465"/>
    </location>
</feature>
<feature type="transmembrane region" description="Helical" evidence="1">
    <location>
        <begin position="593"/>
        <end position="611"/>
    </location>
</feature>
<sequence length="906" mass="98606">MGVRTAPRGEPVGLAEGAVDQVRRCRGAGLLWVLLCGVLVGQVLLWPTVGRAEGLTSAADCAEREFKGATGHARVTFDHEGRTYTKVTSDLTVTVPMSWTHADKLLFGPRSEGYLLAMRCLVRGDLPFGTRWEEWRPYEPVVTPGATTVTVEIRTYAWVDERRELLVGPWTVDVRSAWWEVRFTPPKIFDAVRWQDVVVDPGRPGAFRATPRPTRGDGAHGLAWTSVVPGRPITVGIEPSWPRRWSAQDDNAPFGVVDAAGYLLWDLLVAGALWRGAVLYRRRHRTLDPVERRVTANLSKWGAALFCLSLLANTDRVVYVAAGVFEDPEEWAQHARFAVHAWWLTALAGVVLLLFAGAGRRVRVVGIVLAAVAAVPGVLPGAVGLHAPTFVRPEVDGHAWYTMATVAAAAVASFTLLVLGTWAAAWRLLHDGRLLRDPGADFPLRRALALSAGGVLVICVCQAVAKERDWLRGSWPSAFVNPTYVVRWPDGTLTRQVGYGAWHRAELRSGLVWSVDQFQDWWTGKLWILTALALLAFLHAASRRRTDFSAPAERLPVLRGEPGSAERWLLLVSFPAVVVLFLGIYAANSAPTLLWFFLDVAALAVCLRWGAGQAVLHRRVGVGGPRLGDLVTPADRAVLLTAARTHRENLAKLRRLEHGQSDDAAVRREDIETELGNLRRWTSGPGGPGGAVQGRELPPGVTVVDAVLALGPQDTWWGNGVRAARYAALVSTPFAGLLTWAQTLRGDALNGTLYDPFGFPDVVWSAASWVFAFASAGFLLGALWRRLPGRRGPVKALPLAVAYAAPVGLFAVGNHLLGEEQDVLALASAAVLFVLTLTGLAMDLDTFRAERAFWPSRIPLLLSVYQLRFFSLQIAWILAQIVAGIALWQFFTGADSPPSGGGSVGK</sequence>
<evidence type="ECO:0000313" key="3">
    <source>
        <dbReference type="Proteomes" id="UP000646776"/>
    </source>
</evidence>
<feature type="transmembrane region" description="Helical" evidence="1">
    <location>
        <begin position="865"/>
        <end position="891"/>
    </location>
</feature>
<reference evidence="2" key="1">
    <citation type="journal article" date="2014" name="Int. J. Syst. Evol. Microbiol.">
        <title>Complete genome sequence of Corynebacterium casei LMG S-19264T (=DSM 44701T), isolated from a smear-ripened cheese.</title>
        <authorList>
            <consortium name="US DOE Joint Genome Institute (JGI-PGF)"/>
            <person name="Walter F."/>
            <person name="Albersmeier A."/>
            <person name="Kalinowski J."/>
            <person name="Ruckert C."/>
        </authorList>
    </citation>
    <scope>NUCLEOTIDE SEQUENCE</scope>
    <source>
        <strain evidence="2">JCM 4125</strain>
    </source>
</reference>
<feature type="transmembrane region" description="Helical" evidence="1">
    <location>
        <begin position="723"/>
        <end position="742"/>
    </location>
</feature>
<organism evidence="2 3">
    <name type="scientific">Streptomyces phaeofaciens</name>
    <dbReference type="NCBI Taxonomy" id="68254"/>
    <lineage>
        <taxon>Bacteria</taxon>
        <taxon>Bacillati</taxon>
        <taxon>Actinomycetota</taxon>
        <taxon>Actinomycetes</taxon>
        <taxon>Kitasatosporales</taxon>
        <taxon>Streptomycetaceae</taxon>
        <taxon>Streptomyces</taxon>
    </lineage>
</organism>
<dbReference type="AlphaFoldDB" id="A0A918HKU4"/>
<dbReference type="EMBL" id="BMSA01000018">
    <property type="protein sequence ID" value="GGT70141.1"/>
    <property type="molecule type" value="Genomic_DNA"/>
</dbReference>
<keyword evidence="1" id="KW-1133">Transmembrane helix</keyword>
<protein>
    <submittedName>
        <fullName evidence="2">Uncharacterized protein</fullName>
    </submittedName>
</protein>
<feature type="transmembrane region" description="Helical" evidence="1">
    <location>
        <begin position="30"/>
        <end position="49"/>
    </location>
</feature>
<feature type="transmembrane region" description="Helical" evidence="1">
    <location>
        <begin position="823"/>
        <end position="844"/>
    </location>
</feature>
<feature type="transmembrane region" description="Helical" evidence="1">
    <location>
        <begin position="262"/>
        <end position="280"/>
    </location>
</feature>
<dbReference type="Proteomes" id="UP000646776">
    <property type="component" value="Unassembled WGS sequence"/>
</dbReference>
<keyword evidence="1" id="KW-0812">Transmembrane</keyword>